<keyword evidence="3" id="KW-0479">Metal-binding</keyword>
<dbReference type="Pfam" id="PF00067">
    <property type="entry name" value="p450"/>
    <property type="match status" value="1"/>
</dbReference>
<evidence type="ECO:0000313" key="4">
    <source>
        <dbReference type="EMBL" id="WDR01776.1"/>
    </source>
</evidence>
<dbReference type="Proteomes" id="UP001220530">
    <property type="component" value="Chromosome"/>
</dbReference>
<dbReference type="InterPro" id="IPR036396">
    <property type="entry name" value="Cyt_P450_sf"/>
</dbReference>
<dbReference type="InterPro" id="IPR017972">
    <property type="entry name" value="Cyt_P450_CS"/>
</dbReference>
<dbReference type="SUPFAM" id="SSF48264">
    <property type="entry name" value="Cytochrome P450"/>
    <property type="match status" value="1"/>
</dbReference>
<dbReference type="RefSeq" id="WP_282218186.1">
    <property type="nucleotide sequence ID" value="NZ_CP118246.1"/>
</dbReference>
<keyword evidence="3" id="KW-0408">Iron</keyword>
<dbReference type="PANTHER" id="PTHR46696:SF1">
    <property type="entry name" value="CYTOCHROME P450 YJIB-RELATED"/>
    <property type="match status" value="1"/>
</dbReference>
<protein>
    <submittedName>
        <fullName evidence="4">Cytochrome P450</fullName>
    </submittedName>
</protein>
<dbReference type="PRINTS" id="PR00385">
    <property type="entry name" value="P450"/>
</dbReference>
<proteinExistence type="inferred from homology"/>
<dbReference type="PROSITE" id="PS00086">
    <property type="entry name" value="CYTOCHROME_P450"/>
    <property type="match status" value="1"/>
</dbReference>
<gene>
    <name evidence="4" type="ORF">PSQ19_13675</name>
</gene>
<dbReference type="Gene3D" id="1.10.630.10">
    <property type="entry name" value="Cytochrome P450"/>
    <property type="match status" value="1"/>
</dbReference>
<comment type="cofactor">
    <cofactor evidence="1">
        <name>heme</name>
        <dbReference type="ChEBI" id="CHEBI:30413"/>
    </cofactor>
</comment>
<evidence type="ECO:0000256" key="2">
    <source>
        <dbReference type="ARBA" id="ARBA00010617"/>
    </source>
</evidence>
<keyword evidence="3" id="KW-0503">Monooxygenase</keyword>
<dbReference type="EMBL" id="CP118246">
    <property type="protein sequence ID" value="WDR01776.1"/>
    <property type="molecule type" value="Genomic_DNA"/>
</dbReference>
<sequence>MNQDLAAFRAIVCEHLPNADSGILAHFRDHGSHGLSNTQIVDACILLFADGVENVASAIGTVMLTLTEHPEIRAALIEGKMKLGAVIEEALRRDAPGQIISRIVRRDTELAGLAVPAETAVFLLLGSANHDETVFADPERFDCQRDLEPMLTFGGGRHSCIGAQLARSQISAAVNALLGADIEIVTRPGQVRYVPRFGHRWPQFLEARIAPNRRRQPS</sequence>
<organism evidence="4 5">
    <name type="scientific">Devosia algicola</name>
    <dbReference type="NCBI Taxonomy" id="3026418"/>
    <lineage>
        <taxon>Bacteria</taxon>
        <taxon>Pseudomonadati</taxon>
        <taxon>Pseudomonadota</taxon>
        <taxon>Alphaproteobacteria</taxon>
        <taxon>Hyphomicrobiales</taxon>
        <taxon>Devosiaceae</taxon>
        <taxon>Devosia</taxon>
    </lineage>
</organism>
<accession>A0ABY7YKF9</accession>
<reference evidence="4 5" key="1">
    <citation type="submission" date="2023-02" db="EMBL/GenBank/DDBJ databases">
        <title>Devosia algicola sp. nov., isolated from the phycosphere of marine algae.</title>
        <authorList>
            <person name="Kim J.M."/>
            <person name="Lee J.K."/>
            <person name="Choi B.J."/>
            <person name="Bayburt H."/>
            <person name="Jeon C.O."/>
        </authorList>
    </citation>
    <scope>NUCLEOTIDE SEQUENCE [LARGE SCALE GENOMIC DNA]</scope>
    <source>
        <strain evidence="4 5">G20-9</strain>
    </source>
</reference>
<dbReference type="PANTHER" id="PTHR46696">
    <property type="entry name" value="P450, PUTATIVE (EUROFUNG)-RELATED"/>
    <property type="match status" value="1"/>
</dbReference>
<dbReference type="InterPro" id="IPR002397">
    <property type="entry name" value="Cyt_P450_B"/>
</dbReference>
<dbReference type="PRINTS" id="PR00359">
    <property type="entry name" value="BP450"/>
</dbReference>
<name>A0ABY7YKF9_9HYPH</name>
<dbReference type="InterPro" id="IPR001128">
    <property type="entry name" value="Cyt_P450"/>
</dbReference>
<keyword evidence="5" id="KW-1185">Reference proteome</keyword>
<keyword evidence="3" id="KW-0349">Heme</keyword>
<evidence type="ECO:0000313" key="5">
    <source>
        <dbReference type="Proteomes" id="UP001220530"/>
    </source>
</evidence>
<evidence type="ECO:0000256" key="1">
    <source>
        <dbReference type="ARBA" id="ARBA00001971"/>
    </source>
</evidence>
<comment type="similarity">
    <text evidence="2 3">Belongs to the cytochrome P450 family.</text>
</comment>
<evidence type="ECO:0000256" key="3">
    <source>
        <dbReference type="RuleBase" id="RU000461"/>
    </source>
</evidence>
<keyword evidence="3" id="KW-0560">Oxidoreductase</keyword>